<organism evidence="1">
    <name type="scientific">marine sediment metagenome</name>
    <dbReference type="NCBI Taxonomy" id="412755"/>
    <lineage>
        <taxon>unclassified sequences</taxon>
        <taxon>metagenomes</taxon>
        <taxon>ecological metagenomes</taxon>
    </lineage>
</organism>
<proteinExistence type="predicted"/>
<name>A0A0F9G023_9ZZZZ</name>
<feature type="non-terminal residue" evidence="1">
    <location>
        <position position="47"/>
    </location>
</feature>
<evidence type="ECO:0008006" key="2">
    <source>
        <dbReference type="Google" id="ProtNLM"/>
    </source>
</evidence>
<comment type="caution">
    <text evidence="1">The sequence shown here is derived from an EMBL/GenBank/DDBJ whole genome shotgun (WGS) entry which is preliminary data.</text>
</comment>
<protein>
    <recommendedName>
        <fullName evidence="2">RanBP2-type domain-containing protein</fullName>
    </recommendedName>
</protein>
<dbReference type="EMBL" id="LAZR01019603">
    <property type="protein sequence ID" value="KKL91933.1"/>
    <property type="molecule type" value="Genomic_DNA"/>
</dbReference>
<sequence>MGDRGKVNYNWMCLSCGATYSGGSDRCTQCGGRLKRDDMVTDEDLEK</sequence>
<evidence type="ECO:0000313" key="1">
    <source>
        <dbReference type="EMBL" id="KKL91933.1"/>
    </source>
</evidence>
<accession>A0A0F9G023</accession>
<dbReference type="AlphaFoldDB" id="A0A0F9G023"/>
<reference evidence="1" key="1">
    <citation type="journal article" date="2015" name="Nature">
        <title>Complex archaea that bridge the gap between prokaryotes and eukaryotes.</title>
        <authorList>
            <person name="Spang A."/>
            <person name="Saw J.H."/>
            <person name="Jorgensen S.L."/>
            <person name="Zaremba-Niedzwiedzka K."/>
            <person name="Martijn J."/>
            <person name="Lind A.E."/>
            <person name="van Eijk R."/>
            <person name="Schleper C."/>
            <person name="Guy L."/>
            <person name="Ettema T.J."/>
        </authorList>
    </citation>
    <scope>NUCLEOTIDE SEQUENCE</scope>
</reference>
<gene>
    <name evidence="1" type="ORF">LCGC14_1889670</name>
</gene>